<sequence length="260" mass="28808">MYCGGGVQWSVHKGKCSICGEAYDKQPKLFEKGGQYYLGKILHKYDQGQEITVNVILSANHKGFFEFRLCPIDGWAGDATQDCLDQHLLTIVNTNGQTRFTDVERYGTNKVIPVLIQLPPGVQCQHCVFQWKYTTGNTWGTNPLTGQSCTGCAIENETFMGCADISIAAKGQVHTVVSTVPPLQTTQTTSTTTLPVTTTKPSVTTTTTRTNPGITTWKPFYDYQKFDAVTYNGLKYICITAHYSLGDWEPPNTPALWQLI</sequence>
<evidence type="ECO:0000313" key="7">
    <source>
        <dbReference type="EMBL" id="CAF3847932.1"/>
    </source>
</evidence>
<dbReference type="CDD" id="cd12214">
    <property type="entry name" value="ChiA1_BD"/>
    <property type="match status" value="1"/>
</dbReference>
<keyword evidence="9" id="KW-1185">Reference proteome</keyword>
<evidence type="ECO:0000313" key="5">
    <source>
        <dbReference type="EMBL" id="CAF1085428.1"/>
    </source>
</evidence>
<dbReference type="OrthoDB" id="64893at2759"/>
<evidence type="ECO:0008006" key="10">
    <source>
        <dbReference type="Google" id="ProtNLM"/>
    </source>
</evidence>
<feature type="region of interest" description="Disordered" evidence="2">
    <location>
        <begin position="187"/>
        <end position="207"/>
    </location>
</feature>
<dbReference type="Proteomes" id="UP000682733">
    <property type="component" value="Unassembled WGS sequence"/>
</dbReference>
<protein>
    <recommendedName>
        <fullName evidence="10">Chitin-binding type-4 domain-containing protein</fullName>
    </recommendedName>
</protein>
<dbReference type="GO" id="GO:0005975">
    <property type="term" value="P:carbohydrate metabolic process"/>
    <property type="evidence" value="ECO:0007669"/>
    <property type="project" value="InterPro"/>
</dbReference>
<feature type="domain" description="Chitin-binding type-4" evidence="4">
    <location>
        <begin position="14"/>
        <end position="165"/>
    </location>
</feature>
<dbReference type="AlphaFoldDB" id="A0A815JWX6"/>
<dbReference type="Proteomes" id="UP000677228">
    <property type="component" value="Unassembled WGS sequence"/>
</dbReference>
<dbReference type="SUPFAM" id="SSF51055">
    <property type="entry name" value="Carbohydrate binding domain"/>
    <property type="match status" value="1"/>
</dbReference>
<dbReference type="Proteomes" id="UP000663829">
    <property type="component" value="Unassembled WGS sequence"/>
</dbReference>
<evidence type="ECO:0000313" key="6">
    <source>
        <dbReference type="EMBL" id="CAF1387875.1"/>
    </source>
</evidence>
<evidence type="ECO:0000259" key="3">
    <source>
        <dbReference type="Pfam" id="PF02839"/>
    </source>
</evidence>
<evidence type="ECO:0000313" key="9">
    <source>
        <dbReference type="Proteomes" id="UP000663829"/>
    </source>
</evidence>
<dbReference type="InterPro" id="IPR004302">
    <property type="entry name" value="Cellulose/chitin-bd_N"/>
</dbReference>
<evidence type="ECO:0000313" key="8">
    <source>
        <dbReference type="EMBL" id="CAF4282684.1"/>
    </source>
</evidence>
<evidence type="ECO:0000256" key="2">
    <source>
        <dbReference type="SAM" id="MobiDB-lite"/>
    </source>
</evidence>
<evidence type="ECO:0000259" key="4">
    <source>
        <dbReference type="Pfam" id="PF03067"/>
    </source>
</evidence>
<name>A0A815JWX6_9BILA</name>
<dbReference type="GO" id="GO:0004553">
    <property type="term" value="F:hydrolase activity, hydrolyzing O-glycosyl compounds"/>
    <property type="evidence" value="ECO:0007669"/>
    <property type="project" value="InterPro"/>
</dbReference>
<dbReference type="Gene3D" id="2.10.10.20">
    <property type="entry name" value="Carbohydrate-binding module superfamily 5/12"/>
    <property type="match status" value="1"/>
</dbReference>
<dbReference type="EMBL" id="CAJOBA010009295">
    <property type="protein sequence ID" value="CAF3847932.1"/>
    <property type="molecule type" value="Genomic_DNA"/>
</dbReference>
<accession>A0A815JWX6</accession>
<dbReference type="InterPro" id="IPR036573">
    <property type="entry name" value="CBM_sf_5/12"/>
</dbReference>
<dbReference type="GO" id="GO:0030246">
    <property type="term" value="F:carbohydrate binding"/>
    <property type="evidence" value="ECO:0007669"/>
    <property type="project" value="InterPro"/>
</dbReference>
<dbReference type="InterPro" id="IPR003610">
    <property type="entry name" value="CBM5/12"/>
</dbReference>
<dbReference type="EMBL" id="CAJNOK010009278">
    <property type="protein sequence ID" value="CAF1085428.1"/>
    <property type="molecule type" value="Genomic_DNA"/>
</dbReference>
<dbReference type="Pfam" id="PF02839">
    <property type="entry name" value="CBM_5_12"/>
    <property type="match status" value="1"/>
</dbReference>
<dbReference type="Pfam" id="PF03067">
    <property type="entry name" value="LPMO_10"/>
    <property type="match status" value="1"/>
</dbReference>
<dbReference type="Proteomes" id="UP000681722">
    <property type="component" value="Unassembled WGS sequence"/>
</dbReference>
<proteinExistence type="predicted"/>
<gene>
    <name evidence="6" type="ORF">GPM918_LOCUS32650</name>
    <name evidence="5" type="ORF">OVA965_LOCUS18574</name>
    <name evidence="8" type="ORF">SRO942_LOCUS33321</name>
    <name evidence="7" type="ORF">TMI583_LOCUS18586</name>
</gene>
<keyword evidence="1" id="KW-0378">Hydrolase</keyword>
<dbReference type="EMBL" id="CAJNOQ010016807">
    <property type="protein sequence ID" value="CAF1387875.1"/>
    <property type="molecule type" value="Genomic_DNA"/>
</dbReference>
<dbReference type="GO" id="GO:0005576">
    <property type="term" value="C:extracellular region"/>
    <property type="evidence" value="ECO:0007669"/>
    <property type="project" value="InterPro"/>
</dbReference>
<reference evidence="6" key="1">
    <citation type="submission" date="2021-02" db="EMBL/GenBank/DDBJ databases">
        <authorList>
            <person name="Nowell W R."/>
        </authorList>
    </citation>
    <scope>NUCLEOTIDE SEQUENCE</scope>
</reference>
<feature type="domain" description="Chitin-binding type-3" evidence="3">
    <location>
        <begin position="216"/>
        <end position="258"/>
    </location>
</feature>
<evidence type="ECO:0000256" key="1">
    <source>
        <dbReference type="ARBA" id="ARBA00022801"/>
    </source>
</evidence>
<dbReference type="EMBL" id="CAJOBC010082211">
    <property type="protein sequence ID" value="CAF4282684.1"/>
    <property type="molecule type" value="Genomic_DNA"/>
</dbReference>
<comment type="caution">
    <text evidence="6">The sequence shown here is derived from an EMBL/GenBank/DDBJ whole genome shotgun (WGS) entry which is preliminary data.</text>
</comment>
<organism evidence="6 9">
    <name type="scientific">Didymodactylos carnosus</name>
    <dbReference type="NCBI Taxonomy" id="1234261"/>
    <lineage>
        <taxon>Eukaryota</taxon>
        <taxon>Metazoa</taxon>
        <taxon>Spiralia</taxon>
        <taxon>Gnathifera</taxon>
        <taxon>Rotifera</taxon>
        <taxon>Eurotatoria</taxon>
        <taxon>Bdelloidea</taxon>
        <taxon>Philodinida</taxon>
        <taxon>Philodinidae</taxon>
        <taxon>Didymodactylos</taxon>
    </lineage>
</organism>